<dbReference type="EC" id="3.1.4.4" evidence="3"/>
<keyword evidence="6" id="KW-0443">Lipid metabolism</keyword>
<dbReference type="SUPFAM" id="SSF56024">
    <property type="entry name" value="Phospholipase D/nuclease"/>
    <property type="match status" value="2"/>
</dbReference>
<dbReference type="Pfam" id="PF13091">
    <property type="entry name" value="PLDc_2"/>
    <property type="match status" value="1"/>
</dbReference>
<dbReference type="PANTHER" id="PTHR43856">
    <property type="entry name" value="CARDIOLIPIN HYDROLASE"/>
    <property type="match status" value="1"/>
</dbReference>
<dbReference type="InterPro" id="IPR051406">
    <property type="entry name" value="PLD_domain"/>
</dbReference>
<protein>
    <recommendedName>
        <fullName evidence="3">phospholipase D</fullName>
        <ecNumber evidence="3">3.1.4.4</ecNumber>
    </recommendedName>
</protein>
<evidence type="ECO:0000259" key="7">
    <source>
        <dbReference type="Pfam" id="PF13091"/>
    </source>
</evidence>
<dbReference type="CDD" id="cd09129">
    <property type="entry name" value="PLDc_unchar2_1"/>
    <property type="match status" value="1"/>
</dbReference>
<dbReference type="GO" id="GO:0004630">
    <property type="term" value="F:phospholipase D activity"/>
    <property type="evidence" value="ECO:0007669"/>
    <property type="project" value="UniProtKB-EC"/>
</dbReference>
<evidence type="ECO:0000313" key="9">
    <source>
        <dbReference type="Proteomes" id="UP000198644"/>
    </source>
</evidence>
<dbReference type="EMBL" id="FOYW01000002">
    <property type="protein sequence ID" value="SFR76338.1"/>
    <property type="molecule type" value="Genomic_DNA"/>
</dbReference>
<dbReference type="STRING" id="650891.SAMN05216203_2860"/>
<gene>
    <name evidence="8" type="ORF">SAMN05216203_2860</name>
</gene>
<name>A0A1I6JBK9_9GAMM</name>
<dbReference type="CDD" id="cd09130">
    <property type="entry name" value="PLDc_unchar2_2"/>
    <property type="match status" value="1"/>
</dbReference>
<dbReference type="Proteomes" id="UP000198644">
    <property type="component" value="Unassembled WGS sequence"/>
</dbReference>
<accession>A0A1I6JBK9</accession>
<dbReference type="PANTHER" id="PTHR43856:SF1">
    <property type="entry name" value="MITOCHONDRIAL CARDIOLIPIN HYDROLASE"/>
    <property type="match status" value="1"/>
</dbReference>
<comment type="similarity">
    <text evidence="2">Belongs to the phospholipase D family.</text>
</comment>
<sequence length="480" mass="53100">MHLISFKLVVTVFFLVLLATGLYNTFKPLPAGLSKAASSKPLYDVRLIADLSWRSVDGDHLQSQGIFEEVFRLVAQARELIVVDMFLFNSSAPDQSFEPLAAKLTEALLARKQAVPELTMVVITDPFNTFYGGTRQPHFERLRGAGITVVETDLRKLRDSNPAWSSIWRLCCQWFGNSPDGGWLPNAFDGGKVTLRSYLALPNFKANHRKTLIVDEGDQLRGLITSANPHDGSSRHWNTAITFAGPAARDLLATEEAVLAFSEAGIPQWSLPPAAEPQQPQDSALRGQVLTEAAIRDAAIKLIGRARAGDQLDLAMFYLSHRGIIRELILAGRRGVSVRVLLDQNQEAFGYAKNGIPNRQVAAELHHAGIEVRWCNTSGEQCHNKLLMLREQSGEASLLLGSANFTRRNLDDYNLETSLLVNGPPGAKVMTASSDLFDRLWQDDPDSTPAFSLAYSANTDESRISYWRYRIMEASGLSTF</sequence>
<comment type="catalytic activity">
    <reaction evidence="1">
        <text>a 1,2-diacyl-sn-glycero-3-phosphocholine + H2O = a 1,2-diacyl-sn-glycero-3-phosphate + choline + H(+)</text>
        <dbReference type="Rhea" id="RHEA:14445"/>
        <dbReference type="ChEBI" id="CHEBI:15354"/>
        <dbReference type="ChEBI" id="CHEBI:15377"/>
        <dbReference type="ChEBI" id="CHEBI:15378"/>
        <dbReference type="ChEBI" id="CHEBI:57643"/>
        <dbReference type="ChEBI" id="CHEBI:58608"/>
        <dbReference type="EC" id="3.1.4.4"/>
    </reaction>
</comment>
<keyword evidence="4" id="KW-0378">Hydrolase</keyword>
<evidence type="ECO:0000256" key="4">
    <source>
        <dbReference type="ARBA" id="ARBA00022801"/>
    </source>
</evidence>
<dbReference type="Gene3D" id="3.30.870.10">
    <property type="entry name" value="Endonuclease Chain A"/>
    <property type="match status" value="2"/>
</dbReference>
<evidence type="ECO:0000256" key="5">
    <source>
        <dbReference type="ARBA" id="ARBA00022963"/>
    </source>
</evidence>
<organism evidence="8 9">
    <name type="scientific">Marinobacter daqiaonensis</name>
    <dbReference type="NCBI Taxonomy" id="650891"/>
    <lineage>
        <taxon>Bacteria</taxon>
        <taxon>Pseudomonadati</taxon>
        <taxon>Pseudomonadota</taxon>
        <taxon>Gammaproteobacteria</taxon>
        <taxon>Pseudomonadales</taxon>
        <taxon>Marinobacteraceae</taxon>
        <taxon>Marinobacter</taxon>
    </lineage>
</organism>
<evidence type="ECO:0000256" key="6">
    <source>
        <dbReference type="ARBA" id="ARBA00023098"/>
    </source>
</evidence>
<keyword evidence="5" id="KW-0442">Lipid degradation</keyword>
<dbReference type="GO" id="GO:0016042">
    <property type="term" value="P:lipid catabolic process"/>
    <property type="evidence" value="ECO:0007669"/>
    <property type="project" value="UniProtKB-KW"/>
</dbReference>
<dbReference type="InterPro" id="IPR025202">
    <property type="entry name" value="PLD-like_dom"/>
</dbReference>
<evidence type="ECO:0000256" key="1">
    <source>
        <dbReference type="ARBA" id="ARBA00000798"/>
    </source>
</evidence>
<dbReference type="RefSeq" id="WP_167812678.1">
    <property type="nucleotide sequence ID" value="NZ_FOYW01000002.1"/>
</dbReference>
<evidence type="ECO:0000256" key="3">
    <source>
        <dbReference type="ARBA" id="ARBA00012027"/>
    </source>
</evidence>
<feature type="domain" description="Phospholipase D-like" evidence="7">
    <location>
        <begin position="301"/>
        <end position="441"/>
    </location>
</feature>
<evidence type="ECO:0000256" key="2">
    <source>
        <dbReference type="ARBA" id="ARBA00008664"/>
    </source>
</evidence>
<proteinExistence type="inferred from homology"/>
<dbReference type="AlphaFoldDB" id="A0A1I6JBK9"/>
<dbReference type="GO" id="GO:0016891">
    <property type="term" value="F:RNA endonuclease activity producing 5'-phosphomonoesters, hydrolytic mechanism"/>
    <property type="evidence" value="ECO:0007669"/>
    <property type="project" value="TreeGrafter"/>
</dbReference>
<keyword evidence="9" id="KW-1185">Reference proteome</keyword>
<evidence type="ECO:0000313" key="8">
    <source>
        <dbReference type="EMBL" id="SFR76338.1"/>
    </source>
</evidence>
<reference evidence="8 9" key="1">
    <citation type="submission" date="2016-10" db="EMBL/GenBank/DDBJ databases">
        <authorList>
            <person name="de Groot N.N."/>
        </authorList>
    </citation>
    <scope>NUCLEOTIDE SEQUENCE [LARGE SCALE GENOMIC DNA]</scope>
    <source>
        <strain evidence="8 9">CGMCC 1.9167</strain>
    </source>
</reference>